<keyword evidence="1 3" id="KW-0560">Oxidoreductase</keyword>
<evidence type="ECO:0000259" key="5">
    <source>
        <dbReference type="Pfam" id="PF02826"/>
    </source>
</evidence>
<dbReference type="OrthoDB" id="298012at2759"/>
<dbReference type="RefSeq" id="XP_019038392.1">
    <property type="nucleotide sequence ID" value="XM_019185786.1"/>
</dbReference>
<feature type="domain" description="D-isomer specific 2-hydroxyacid dehydrogenase catalytic" evidence="4">
    <location>
        <begin position="22"/>
        <end position="337"/>
    </location>
</feature>
<reference evidence="6 7" key="1">
    <citation type="journal article" date="2016" name="Proc. Natl. Acad. Sci. U.S.A.">
        <title>Comparative genomics of biotechnologically important yeasts.</title>
        <authorList>
            <person name="Riley R."/>
            <person name="Haridas S."/>
            <person name="Wolfe K.H."/>
            <person name="Lopes M.R."/>
            <person name="Hittinger C.T."/>
            <person name="Goeker M."/>
            <person name="Salamov A.A."/>
            <person name="Wisecaver J.H."/>
            <person name="Long T.M."/>
            <person name="Calvey C.H."/>
            <person name="Aerts A.L."/>
            <person name="Barry K.W."/>
            <person name="Choi C."/>
            <person name="Clum A."/>
            <person name="Coughlan A.Y."/>
            <person name="Deshpande S."/>
            <person name="Douglass A.P."/>
            <person name="Hanson S.J."/>
            <person name="Klenk H.-P."/>
            <person name="LaButti K.M."/>
            <person name="Lapidus A."/>
            <person name="Lindquist E.A."/>
            <person name="Lipzen A.M."/>
            <person name="Meier-Kolthoff J.P."/>
            <person name="Ohm R.A."/>
            <person name="Otillar R.P."/>
            <person name="Pangilinan J.L."/>
            <person name="Peng Y."/>
            <person name="Rokas A."/>
            <person name="Rosa C.A."/>
            <person name="Scheuner C."/>
            <person name="Sibirny A.A."/>
            <person name="Slot J.C."/>
            <person name="Stielow J.B."/>
            <person name="Sun H."/>
            <person name="Kurtzman C.P."/>
            <person name="Blackwell M."/>
            <person name="Grigoriev I.V."/>
            <person name="Jeffries T.W."/>
        </authorList>
    </citation>
    <scope>NUCLEOTIDE SEQUENCE [LARGE SCALE GENOMIC DNA]</scope>
    <source>
        <strain evidence="7">ATCC 58044 / CBS 1984 / NCYC 433 / NRRL Y-366-8</strain>
    </source>
</reference>
<accession>A0A1E3P1A2</accession>
<dbReference type="Pfam" id="PF00389">
    <property type="entry name" value="2-Hacid_dh"/>
    <property type="match status" value="1"/>
</dbReference>
<keyword evidence="2" id="KW-0520">NAD</keyword>
<dbReference type="InterPro" id="IPR006140">
    <property type="entry name" value="D-isomer_DH_NAD-bd"/>
</dbReference>
<dbReference type="AlphaFoldDB" id="A0A1E3P1A2"/>
<name>A0A1E3P1A2_WICAA</name>
<evidence type="ECO:0008006" key="8">
    <source>
        <dbReference type="Google" id="ProtNLM"/>
    </source>
</evidence>
<evidence type="ECO:0000256" key="2">
    <source>
        <dbReference type="ARBA" id="ARBA00023027"/>
    </source>
</evidence>
<dbReference type="Proteomes" id="UP000094112">
    <property type="component" value="Unassembled WGS sequence"/>
</dbReference>
<dbReference type="EMBL" id="KV454211">
    <property type="protein sequence ID" value="ODQ59185.1"/>
    <property type="molecule type" value="Genomic_DNA"/>
</dbReference>
<dbReference type="GO" id="GO:0051287">
    <property type="term" value="F:NAD binding"/>
    <property type="evidence" value="ECO:0007669"/>
    <property type="project" value="InterPro"/>
</dbReference>
<keyword evidence="7" id="KW-1185">Reference proteome</keyword>
<dbReference type="Gene3D" id="3.40.50.720">
    <property type="entry name" value="NAD(P)-binding Rossmann-like Domain"/>
    <property type="match status" value="2"/>
</dbReference>
<dbReference type="GO" id="GO:0005829">
    <property type="term" value="C:cytosol"/>
    <property type="evidence" value="ECO:0007669"/>
    <property type="project" value="TreeGrafter"/>
</dbReference>
<dbReference type="PANTHER" id="PTHR10996:SF178">
    <property type="entry name" value="2-HYDROXYACID DEHYDROGENASE YGL185C-RELATED"/>
    <property type="match status" value="1"/>
</dbReference>
<evidence type="ECO:0000259" key="4">
    <source>
        <dbReference type="Pfam" id="PF00389"/>
    </source>
</evidence>
<dbReference type="Pfam" id="PF02826">
    <property type="entry name" value="2-Hacid_dh_C"/>
    <property type="match status" value="1"/>
</dbReference>
<dbReference type="InterPro" id="IPR006139">
    <property type="entry name" value="D-isomer_2_OHA_DH_cat_dom"/>
</dbReference>
<dbReference type="InterPro" id="IPR029752">
    <property type="entry name" value="D-isomer_DH_CS1"/>
</dbReference>
<evidence type="ECO:0000313" key="7">
    <source>
        <dbReference type="Proteomes" id="UP000094112"/>
    </source>
</evidence>
<gene>
    <name evidence="6" type="ORF">WICANDRAFT_84816</name>
</gene>
<dbReference type="PROSITE" id="PS00065">
    <property type="entry name" value="D_2_HYDROXYACID_DH_1"/>
    <property type="match status" value="1"/>
</dbReference>
<dbReference type="InterPro" id="IPR050223">
    <property type="entry name" value="D-isomer_2-hydroxyacid_DH"/>
</dbReference>
<organism evidence="6 7">
    <name type="scientific">Wickerhamomyces anomalus (strain ATCC 58044 / CBS 1984 / NCYC 433 / NRRL Y-366-8)</name>
    <name type="common">Yeast</name>
    <name type="synonym">Hansenula anomala</name>
    <dbReference type="NCBI Taxonomy" id="683960"/>
    <lineage>
        <taxon>Eukaryota</taxon>
        <taxon>Fungi</taxon>
        <taxon>Dikarya</taxon>
        <taxon>Ascomycota</taxon>
        <taxon>Saccharomycotina</taxon>
        <taxon>Saccharomycetes</taxon>
        <taxon>Phaffomycetales</taxon>
        <taxon>Wickerhamomycetaceae</taxon>
        <taxon>Wickerhamomyces</taxon>
    </lineage>
</organism>
<comment type="similarity">
    <text evidence="3">Belongs to the D-isomer specific 2-hydroxyacid dehydrogenase family.</text>
</comment>
<dbReference type="GO" id="GO:0016618">
    <property type="term" value="F:hydroxypyruvate reductase [NAD(P)H] activity"/>
    <property type="evidence" value="ECO:0007669"/>
    <property type="project" value="TreeGrafter"/>
</dbReference>
<dbReference type="PANTHER" id="PTHR10996">
    <property type="entry name" value="2-HYDROXYACID DEHYDROGENASE-RELATED"/>
    <property type="match status" value="1"/>
</dbReference>
<feature type="domain" description="D-isomer specific 2-hydroxyacid dehydrogenase NAD-binding" evidence="5">
    <location>
        <begin position="187"/>
        <end position="336"/>
    </location>
</feature>
<protein>
    <recommendedName>
        <fullName evidence="8">D-isomer specific 2-hydroxyacid dehydrogenase NAD-binding domain-containing protein</fullName>
    </recommendedName>
</protein>
<evidence type="ECO:0000256" key="1">
    <source>
        <dbReference type="ARBA" id="ARBA00023002"/>
    </source>
</evidence>
<dbReference type="GeneID" id="30203032"/>
<sequence>MTVPKHKVLILKTPARPELADHIPEFEQFKKYFDVQIKDVTTKEDLIESFDKDYHDVSGLWITGYSIWKVGGLSTVMDHLPKNLKVVVYPWVGYMQDEADKLKEKGIIYCNVGDVSANDVADIALNLTLSAYRFTSYFEHQARQQLTILPARMILGSQSFDSKTGEPEAPPDSANLSKNMSLGGKKIETPAGKIAGIVGLGSIGAAIGKRLSAIGMEIRYTKRTPLSHEDQVKLGYEAKYYSTFHELIPEVDLIVFAVPHSPSTKHLINPETIKLVKPGVRIVNIGRGSAIDEDVMFKALDDGTINSVGLDVFEGEPSIDPRYQNRWDVTITPHIGNLTTDNNVESNKRCMENIVNVLIENGPGISPIN</sequence>
<evidence type="ECO:0000256" key="3">
    <source>
        <dbReference type="RuleBase" id="RU003719"/>
    </source>
</evidence>
<dbReference type="GO" id="GO:0030267">
    <property type="term" value="F:glyoxylate reductase (NADPH) activity"/>
    <property type="evidence" value="ECO:0007669"/>
    <property type="project" value="TreeGrafter"/>
</dbReference>
<dbReference type="STRING" id="683960.A0A1E3P1A2"/>
<evidence type="ECO:0000313" key="6">
    <source>
        <dbReference type="EMBL" id="ODQ59185.1"/>
    </source>
</evidence>
<dbReference type="SUPFAM" id="SSF51735">
    <property type="entry name" value="NAD(P)-binding Rossmann-fold domains"/>
    <property type="match status" value="1"/>
</dbReference>
<dbReference type="InterPro" id="IPR036291">
    <property type="entry name" value="NAD(P)-bd_dom_sf"/>
</dbReference>
<dbReference type="SUPFAM" id="SSF52283">
    <property type="entry name" value="Formate/glycerate dehydrogenase catalytic domain-like"/>
    <property type="match status" value="1"/>
</dbReference>
<proteinExistence type="inferred from homology"/>